<evidence type="ECO:0000313" key="6">
    <source>
        <dbReference type="EMBL" id="TES85264.1"/>
    </source>
</evidence>
<dbReference type="Pfam" id="PF01750">
    <property type="entry name" value="HycI"/>
    <property type="match status" value="1"/>
</dbReference>
<evidence type="ECO:0000256" key="2">
    <source>
        <dbReference type="ARBA" id="ARBA00022670"/>
    </source>
</evidence>
<comment type="caution">
    <text evidence="6">The sequence shown here is derived from an EMBL/GenBank/DDBJ whole genome shotgun (WGS) entry which is preliminary data.</text>
</comment>
<dbReference type="CDD" id="cd06067">
    <property type="entry name" value="H2MP_MemB-H2evol"/>
    <property type="match status" value="1"/>
</dbReference>
<name>A0A523QI75_UNCAE</name>
<dbReference type="PRINTS" id="PR00446">
    <property type="entry name" value="HYDRGNUPTAKE"/>
</dbReference>
<dbReference type="InterPro" id="IPR023430">
    <property type="entry name" value="Pept_HybD-like_dom_sf"/>
</dbReference>
<evidence type="ECO:0000313" key="7">
    <source>
        <dbReference type="Proteomes" id="UP000320781"/>
    </source>
</evidence>
<organism evidence="6 7">
    <name type="scientific">Aerophobetes bacterium</name>
    <dbReference type="NCBI Taxonomy" id="2030807"/>
    <lineage>
        <taxon>Bacteria</taxon>
        <taxon>Candidatus Aerophobota</taxon>
    </lineage>
</organism>
<feature type="region of interest" description="Disordered" evidence="5">
    <location>
        <begin position="1"/>
        <end position="25"/>
    </location>
</feature>
<keyword evidence="4 6" id="KW-0378">Hydrolase</keyword>
<protein>
    <submittedName>
        <fullName evidence="6">Hydrogenase maturation peptidase HycI</fullName>
        <ecNumber evidence="6">3.4.23.51</ecNumber>
    </submittedName>
</protein>
<dbReference type="PANTHER" id="PTHR30302">
    <property type="entry name" value="HYDROGENASE 1 MATURATION PROTEASE"/>
    <property type="match status" value="1"/>
</dbReference>
<evidence type="ECO:0000256" key="4">
    <source>
        <dbReference type="ARBA" id="ARBA00022801"/>
    </source>
</evidence>
<dbReference type="InterPro" id="IPR004420">
    <property type="entry name" value="Pept_A31_hyd_mat_HycI"/>
</dbReference>
<dbReference type="GO" id="GO:0016485">
    <property type="term" value="P:protein processing"/>
    <property type="evidence" value="ECO:0007669"/>
    <property type="project" value="TreeGrafter"/>
</dbReference>
<comment type="similarity">
    <text evidence="1">Belongs to the peptidase A31 family.</text>
</comment>
<keyword evidence="3" id="KW-0064">Aspartyl protease</keyword>
<dbReference type="SUPFAM" id="SSF53163">
    <property type="entry name" value="HybD-like"/>
    <property type="match status" value="1"/>
</dbReference>
<dbReference type="GO" id="GO:0004190">
    <property type="term" value="F:aspartic-type endopeptidase activity"/>
    <property type="evidence" value="ECO:0007669"/>
    <property type="project" value="UniProtKB-KW"/>
</dbReference>
<dbReference type="EC" id="3.4.23.51" evidence="6"/>
<reference evidence="6 7" key="1">
    <citation type="submission" date="2019-03" db="EMBL/GenBank/DDBJ databases">
        <title>Metabolic potential of uncultured bacteria and archaea associated with petroleum seepage in deep-sea sediments.</title>
        <authorList>
            <person name="Dong X."/>
            <person name="Hubert C."/>
        </authorList>
    </citation>
    <scope>NUCLEOTIDE SEQUENCE [LARGE SCALE GENOMIC DNA]</scope>
    <source>
        <strain evidence="6">E44_bin92</strain>
    </source>
</reference>
<dbReference type="InterPro" id="IPR000671">
    <property type="entry name" value="Peptidase_A31"/>
</dbReference>
<sequence length="182" mass="20922">MKEKRSDCRRRANAPMSPTKNSSSEKKKDYVLMALGNVWRGDDGVGCFIAQNFKSDDWLVLDCGRAPENFTSIVTKTKPKCLVIVDAAEMNLEPGQFRVIPSERIEELYPTTHNIPLSYLISYLERWAEKIILIGIQPKKTGEYDQISKELKDKISKELKDSTKKIIRILEKKSFQALKRLQ</sequence>
<feature type="compositionally biased region" description="Basic and acidic residues" evidence="5">
    <location>
        <begin position="1"/>
        <end position="10"/>
    </location>
</feature>
<evidence type="ECO:0000256" key="3">
    <source>
        <dbReference type="ARBA" id="ARBA00022750"/>
    </source>
</evidence>
<dbReference type="AlphaFoldDB" id="A0A523QI75"/>
<proteinExistence type="inferred from homology"/>
<keyword evidence="2" id="KW-0645">Protease</keyword>
<gene>
    <name evidence="6" type="primary">hycI</name>
    <name evidence="6" type="ORF">E3J95_04825</name>
</gene>
<dbReference type="GO" id="GO:0008047">
    <property type="term" value="F:enzyme activator activity"/>
    <property type="evidence" value="ECO:0007669"/>
    <property type="project" value="InterPro"/>
</dbReference>
<dbReference type="EMBL" id="SOKU01000238">
    <property type="protein sequence ID" value="TES85264.1"/>
    <property type="molecule type" value="Genomic_DNA"/>
</dbReference>
<dbReference type="Proteomes" id="UP000320781">
    <property type="component" value="Unassembled WGS sequence"/>
</dbReference>
<dbReference type="Gene3D" id="3.40.50.1450">
    <property type="entry name" value="HybD-like"/>
    <property type="match status" value="1"/>
</dbReference>
<dbReference type="NCBIfam" id="TIGR00142">
    <property type="entry name" value="hycI"/>
    <property type="match status" value="1"/>
</dbReference>
<evidence type="ECO:0000256" key="1">
    <source>
        <dbReference type="ARBA" id="ARBA00006814"/>
    </source>
</evidence>
<evidence type="ECO:0000256" key="5">
    <source>
        <dbReference type="SAM" id="MobiDB-lite"/>
    </source>
</evidence>
<dbReference type="PANTHER" id="PTHR30302:SF1">
    <property type="entry name" value="HYDROGENASE 2 MATURATION PROTEASE"/>
    <property type="match status" value="1"/>
</dbReference>
<accession>A0A523QI75</accession>
<dbReference type="NCBIfam" id="TIGR00072">
    <property type="entry name" value="hydrog_prot"/>
    <property type="match status" value="1"/>
</dbReference>